<accession>A0A0C4YDK5</accession>
<evidence type="ECO:0000313" key="4">
    <source>
        <dbReference type="Proteomes" id="UP000031843"/>
    </source>
</evidence>
<dbReference type="RefSeq" id="WP_043349368.1">
    <property type="nucleotide sequence ID" value="NZ_CP010536.1"/>
</dbReference>
<organism evidence="3 4">
    <name type="scientific">Cupriavidus basilensis</name>
    <dbReference type="NCBI Taxonomy" id="68895"/>
    <lineage>
        <taxon>Bacteria</taxon>
        <taxon>Pseudomonadati</taxon>
        <taxon>Pseudomonadota</taxon>
        <taxon>Betaproteobacteria</taxon>
        <taxon>Burkholderiales</taxon>
        <taxon>Burkholderiaceae</taxon>
        <taxon>Cupriavidus</taxon>
    </lineage>
</organism>
<reference evidence="3 4" key="1">
    <citation type="journal article" date="2015" name="Genome Announc.">
        <title>Complete Genome Sequence of Cupriavidus basilensis 4G11, Isolated from the Oak Ridge Field Research Center Site.</title>
        <authorList>
            <person name="Ray J."/>
            <person name="Waters R.J."/>
            <person name="Skerker J.M."/>
            <person name="Kuehl J.V."/>
            <person name="Price M.N."/>
            <person name="Huang J."/>
            <person name="Chakraborty R."/>
            <person name="Arkin A.P."/>
            <person name="Deutschbauer A."/>
        </authorList>
    </citation>
    <scope>NUCLEOTIDE SEQUENCE [LARGE SCALE GENOMIC DNA]</scope>
    <source>
        <strain evidence="3">4G11</strain>
    </source>
</reference>
<dbReference type="STRING" id="68895.RR42_m3499"/>
<dbReference type="EMBL" id="CP010536">
    <property type="protein sequence ID" value="AJG20865.1"/>
    <property type="molecule type" value="Genomic_DNA"/>
</dbReference>
<dbReference type="KEGG" id="cbw:RR42_m3499"/>
<dbReference type="PANTHER" id="PTHR31350:SF21">
    <property type="entry name" value="F-BOX ONLY PROTEIN 21"/>
    <property type="match status" value="1"/>
</dbReference>
<dbReference type="Proteomes" id="UP000031843">
    <property type="component" value="Chromosome main"/>
</dbReference>
<dbReference type="Pfam" id="PF13371">
    <property type="entry name" value="TPR_9"/>
    <property type="match status" value="1"/>
</dbReference>
<dbReference type="PANTHER" id="PTHR31350">
    <property type="entry name" value="SI:DKEY-261L7.2"/>
    <property type="match status" value="1"/>
</dbReference>
<dbReference type="OrthoDB" id="232498at2"/>
<dbReference type="AlphaFoldDB" id="A0A0C4YDK5"/>
<protein>
    <submittedName>
        <fullName evidence="3">Protein sirB1</fullName>
    </submittedName>
</protein>
<sequence>MTTTKVLEYFASLVADENGIPLTETVLSIAQDAYPDLDLQAELAALDMLAVRLKRRVAEGTPAIQRMRLLNHFFYRDLGFGANANDYYDPDNSYLNVVLKQRRGIPISLAVLYMELGQHIGLPLKGVSFPNHFLVRMSIPAGEVVVDPLTGETLSKEQLQDMLDPHLEREGIADPNEVPLGLFLQVASHREIVARMLRNLKSIYLQESRWQRLLAVQNRLVILLPGSIEEVRDRGLAYANLECFRPALADLEAYVMARPDAADTTQIRDRMPALRMMSRSVS</sequence>
<keyword evidence="4" id="KW-1185">Reference proteome</keyword>
<evidence type="ECO:0000256" key="1">
    <source>
        <dbReference type="ARBA" id="ARBA00007100"/>
    </source>
</evidence>
<evidence type="ECO:0000259" key="2">
    <source>
        <dbReference type="Pfam" id="PF13369"/>
    </source>
</evidence>
<dbReference type="InterPro" id="IPR032698">
    <property type="entry name" value="SirB1_N"/>
</dbReference>
<gene>
    <name evidence="3" type="ORF">RR42_m3499</name>
</gene>
<comment type="similarity">
    <text evidence="1">Belongs to the UPF0162 family.</text>
</comment>
<feature type="domain" description="Protein SirB1 N-terminal" evidence="2">
    <location>
        <begin position="43"/>
        <end position="198"/>
    </location>
</feature>
<dbReference type="Pfam" id="PF13369">
    <property type="entry name" value="Transglut_core2"/>
    <property type="match status" value="1"/>
</dbReference>
<proteinExistence type="inferred from homology"/>
<evidence type="ECO:0000313" key="3">
    <source>
        <dbReference type="EMBL" id="AJG20865.1"/>
    </source>
</evidence>
<name>A0A0C4YDK5_9BURK</name>